<name>A0A8S1HA94_9PELO</name>
<dbReference type="OrthoDB" id="5773905at2759"/>
<dbReference type="AlphaFoldDB" id="A0A8S1HA94"/>
<keyword evidence="1" id="KW-0472">Membrane</keyword>
<dbReference type="PANTHER" id="PTHR38612">
    <property type="entry name" value="PROTEIN DCT-5-RELATED"/>
    <property type="match status" value="1"/>
</dbReference>
<evidence type="ECO:0000313" key="3">
    <source>
        <dbReference type="Proteomes" id="UP000835052"/>
    </source>
</evidence>
<gene>
    <name evidence="2" type="ORF">CAUJ_LOCUS8216</name>
</gene>
<dbReference type="InterPro" id="IPR035161">
    <property type="entry name" value="DUF5332"/>
</dbReference>
<dbReference type="PANTHER" id="PTHR38612:SF2">
    <property type="entry name" value="PROTEIN DCT-5"/>
    <property type="match status" value="1"/>
</dbReference>
<feature type="transmembrane region" description="Helical" evidence="1">
    <location>
        <begin position="155"/>
        <end position="181"/>
    </location>
</feature>
<dbReference type="Proteomes" id="UP000835052">
    <property type="component" value="Unassembled WGS sequence"/>
</dbReference>
<organism evidence="2 3">
    <name type="scientific">Caenorhabditis auriculariae</name>
    <dbReference type="NCBI Taxonomy" id="2777116"/>
    <lineage>
        <taxon>Eukaryota</taxon>
        <taxon>Metazoa</taxon>
        <taxon>Ecdysozoa</taxon>
        <taxon>Nematoda</taxon>
        <taxon>Chromadorea</taxon>
        <taxon>Rhabditida</taxon>
        <taxon>Rhabditina</taxon>
        <taxon>Rhabditomorpha</taxon>
        <taxon>Rhabditoidea</taxon>
        <taxon>Rhabditidae</taxon>
        <taxon>Peloderinae</taxon>
        <taxon>Caenorhabditis</taxon>
    </lineage>
</organism>
<reference evidence="2" key="1">
    <citation type="submission" date="2020-10" db="EMBL/GenBank/DDBJ databases">
        <authorList>
            <person name="Kikuchi T."/>
        </authorList>
    </citation>
    <scope>NUCLEOTIDE SEQUENCE</scope>
    <source>
        <strain evidence="2">NKZ352</strain>
    </source>
</reference>
<keyword evidence="3" id="KW-1185">Reference proteome</keyword>
<keyword evidence="1" id="KW-0812">Transmembrane</keyword>
<evidence type="ECO:0000256" key="1">
    <source>
        <dbReference type="SAM" id="Phobius"/>
    </source>
</evidence>
<keyword evidence="1" id="KW-1133">Transmembrane helix</keyword>
<proteinExistence type="predicted"/>
<dbReference type="EMBL" id="CAJGYM010000026">
    <property type="protein sequence ID" value="CAD6192297.1"/>
    <property type="molecule type" value="Genomic_DNA"/>
</dbReference>
<comment type="caution">
    <text evidence="2">The sequence shown here is derived from an EMBL/GenBank/DDBJ whole genome shotgun (WGS) entry which is preliminary data.</text>
</comment>
<evidence type="ECO:0000313" key="2">
    <source>
        <dbReference type="EMBL" id="CAD6192297.1"/>
    </source>
</evidence>
<sequence length="188" mass="21566">MVLHGRFTHVISEIVMVLGESNQRPPRGQLIDLPTAPRQTLLGEAVRRQYPPVARGFNLRTHFLLHPFNSTPSPSERLRVNTGPSSLSALRQRRQMSVGVEHIELMRNGSKEQKANDVQFKKKVSRQHTHELVIGTDQDPYNKEELVNTLRGRELGFFVIFYIVAVMAIVLMFEFFMPVLFNPDYPNS</sequence>
<accession>A0A8S1HA94</accession>
<protein>
    <submittedName>
        <fullName evidence="2">Uncharacterized protein</fullName>
    </submittedName>
</protein>